<accession>A0AAD7MPY7</accession>
<organism evidence="2 3">
    <name type="scientific">Mycena metata</name>
    <dbReference type="NCBI Taxonomy" id="1033252"/>
    <lineage>
        <taxon>Eukaryota</taxon>
        <taxon>Fungi</taxon>
        <taxon>Dikarya</taxon>
        <taxon>Basidiomycota</taxon>
        <taxon>Agaricomycotina</taxon>
        <taxon>Agaricomycetes</taxon>
        <taxon>Agaricomycetidae</taxon>
        <taxon>Agaricales</taxon>
        <taxon>Marasmiineae</taxon>
        <taxon>Mycenaceae</taxon>
        <taxon>Mycena</taxon>
    </lineage>
</organism>
<evidence type="ECO:0000256" key="1">
    <source>
        <dbReference type="SAM" id="MobiDB-lite"/>
    </source>
</evidence>
<sequence length="377" mass="41851">MSSARTEVPYTAEDLDVLKPALIALVERQVTKWPGGIFKPKDKNNTVDRLRKVLGDPIYGFTKHNPENMSPMSPIPGSDDGSEKDKEPEFDVEYVKLLIQDSRTSAKTSQHVALFVLDTKGCGEGEWRADLKDLIAELQTSVAALQGSYKLATRDPDHPEYRTYFAKVTKDLPWDKVEPVPPCVIIPRHNCLDIFVEHVEEMLFQNTTPTPATFNSNDPAAKPLEVARHRTANAAGMTGGIDTDVEWLKEEIKTLPGYSDFNDNRHKVQQNVGVVASWKFVALVSKTYFGNASHSPSRNGKKKITKGSIHQAVGLRSTAFTQAEHAVRIIDRYGEGGSSPAQTVIDRIVLVVEKPEGAKGLYPFLIGWEKEHESNST</sequence>
<comment type="caution">
    <text evidence="2">The sequence shown here is derived from an EMBL/GenBank/DDBJ whole genome shotgun (WGS) entry which is preliminary data.</text>
</comment>
<gene>
    <name evidence="2" type="ORF">B0H16DRAFT_1735149</name>
</gene>
<proteinExistence type="predicted"/>
<evidence type="ECO:0000313" key="2">
    <source>
        <dbReference type="EMBL" id="KAJ7727487.1"/>
    </source>
</evidence>
<protein>
    <submittedName>
        <fullName evidence="2">Uncharacterized protein</fullName>
    </submittedName>
</protein>
<reference evidence="2" key="1">
    <citation type="submission" date="2023-03" db="EMBL/GenBank/DDBJ databases">
        <title>Massive genome expansion in bonnet fungi (Mycena s.s.) driven by repeated elements and novel gene families across ecological guilds.</title>
        <authorList>
            <consortium name="Lawrence Berkeley National Laboratory"/>
            <person name="Harder C.B."/>
            <person name="Miyauchi S."/>
            <person name="Viragh M."/>
            <person name="Kuo A."/>
            <person name="Thoen E."/>
            <person name="Andreopoulos B."/>
            <person name="Lu D."/>
            <person name="Skrede I."/>
            <person name="Drula E."/>
            <person name="Henrissat B."/>
            <person name="Morin E."/>
            <person name="Kohler A."/>
            <person name="Barry K."/>
            <person name="LaButti K."/>
            <person name="Morin E."/>
            <person name="Salamov A."/>
            <person name="Lipzen A."/>
            <person name="Mereny Z."/>
            <person name="Hegedus B."/>
            <person name="Baldrian P."/>
            <person name="Stursova M."/>
            <person name="Weitz H."/>
            <person name="Taylor A."/>
            <person name="Grigoriev I.V."/>
            <person name="Nagy L.G."/>
            <person name="Martin F."/>
            <person name="Kauserud H."/>
        </authorList>
    </citation>
    <scope>NUCLEOTIDE SEQUENCE</scope>
    <source>
        <strain evidence="2">CBHHK182m</strain>
    </source>
</reference>
<dbReference type="Proteomes" id="UP001215598">
    <property type="component" value="Unassembled WGS sequence"/>
</dbReference>
<feature type="region of interest" description="Disordered" evidence="1">
    <location>
        <begin position="61"/>
        <end position="86"/>
    </location>
</feature>
<keyword evidence="3" id="KW-1185">Reference proteome</keyword>
<dbReference type="AlphaFoldDB" id="A0AAD7MPY7"/>
<dbReference type="EMBL" id="JARKIB010000179">
    <property type="protein sequence ID" value="KAJ7727487.1"/>
    <property type="molecule type" value="Genomic_DNA"/>
</dbReference>
<evidence type="ECO:0000313" key="3">
    <source>
        <dbReference type="Proteomes" id="UP001215598"/>
    </source>
</evidence>
<name>A0AAD7MPY7_9AGAR</name>